<dbReference type="EMBL" id="QGNW01000159">
    <property type="protein sequence ID" value="RVW89962.1"/>
    <property type="molecule type" value="Genomic_DNA"/>
</dbReference>
<evidence type="ECO:0000313" key="3">
    <source>
        <dbReference type="Proteomes" id="UP000288805"/>
    </source>
</evidence>
<gene>
    <name evidence="2" type="ORF">CK203_036577</name>
    <name evidence="1" type="ORF">CK203_111044</name>
</gene>
<comment type="caution">
    <text evidence="1">The sequence shown here is derived from an EMBL/GenBank/DDBJ whole genome shotgun (WGS) entry which is preliminary data.</text>
</comment>
<evidence type="ECO:0000313" key="1">
    <source>
        <dbReference type="EMBL" id="RVW34908.1"/>
    </source>
</evidence>
<dbReference type="EMBL" id="QGNW01001620">
    <property type="protein sequence ID" value="RVW34908.1"/>
    <property type="molecule type" value="Genomic_DNA"/>
</dbReference>
<reference evidence="1 3" key="1">
    <citation type="journal article" date="2018" name="PLoS Genet.">
        <title>Population sequencing reveals clonal diversity and ancestral inbreeding in the grapevine cultivar Chardonnay.</title>
        <authorList>
            <person name="Roach M.J."/>
            <person name="Johnson D.L."/>
            <person name="Bohlmann J."/>
            <person name="van Vuuren H.J."/>
            <person name="Jones S.J."/>
            <person name="Pretorius I.S."/>
            <person name="Schmidt S.A."/>
            <person name="Borneman A.R."/>
        </authorList>
    </citation>
    <scope>NUCLEOTIDE SEQUENCE [LARGE SCALE GENOMIC DNA]</scope>
    <source>
        <strain evidence="3">cv. Chardonnay</strain>
        <strain evidence="1">I10V1</strain>
        <tissue evidence="1">Leaf</tissue>
    </source>
</reference>
<name>A0A438DHI5_VITVI</name>
<dbReference type="Gene3D" id="3.60.15.10">
    <property type="entry name" value="Ribonuclease Z/Hydroxyacylglutathione hydrolase-like"/>
    <property type="match status" value="1"/>
</dbReference>
<accession>A0A438DHI5</accession>
<dbReference type="InterPro" id="IPR036866">
    <property type="entry name" value="RibonucZ/Hydroxyglut_hydro"/>
</dbReference>
<proteinExistence type="predicted"/>
<dbReference type="Proteomes" id="UP000288805">
    <property type="component" value="Unassembled WGS sequence"/>
</dbReference>
<evidence type="ECO:0000313" key="2">
    <source>
        <dbReference type="EMBL" id="RVW89962.1"/>
    </source>
</evidence>
<protein>
    <submittedName>
        <fullName evidence="1">Uncharacterized protein</fullName>
    </submittedName>
</protein>
<dbReference type="AlphaFoldDB" id="A0A438DHI5"/>
<sequence length="70" mass="7576">MESGQCYIAAGEPRSSLIFLGTGASGGLPYARCLIQPSDPPCSVCFQSFSLPPERNPNYRSFLHFSTVFA</sequence>
<organism evidence="1 3">
    <name type="scientific">Vitis vinifera</name>
    <name type="common">Grape</name>
    <dbReference type="NCBI Taxonomy" id="29760"/>
    <lineage>
        <taxon>Eukaryota</taxon>
        <taxon>Viridiplantae</taxon>
        <taxon>Streptophyta</taxon>
        <taxon>Embryophyta</taxon>
        <taxon>Tracheophyta</taxon>
        <taxon>Spermatophyta</taxon>
        <taxon>Magnoliopsida</taxon>
        <taxon>eudicotyledons</taxon>
        <taxon>Gunneridae</taxon>
        <taxon>Pentapetalae</taxon>
        <taxon>rosids</taxon>
        <taxon>Vitales</taxon>
        <taxon>Vitaceae</taxon>
        <taxon>Viteae</taxon>
        <taxon>Vitis</taxon>
    </lineage>
</organism>